<dbReference type="EMBL" id="GBXM01090546">
    <property type="protein sequence ID" value="JAH18031.1"/>
    <property type="molecule type" value="Transcribed_RNA"/>
</dbReference>
<organism evidence="1">
    <name type="scientific">Anguilla anguilla</name>
    <name type="common">European freshwater eel</name>
    <name type="synonym">Muraena anguilla</name>
    <dbReference type="NCBI Taxonomy" id="7936"/>
    <lineage>
        <taxon>Eukaryota</taxon>
        <taxon>Metazoa</taxon>
        <taxon>Chordata</taxon>
        <taxon>Craniata</taxon>
        <taxon>Vertebrata</taxon>
        <taxon>Euteleostomi</taxon>
        <taxon>Actinopterygii</taxon>
        <taxon>Neopterygii</taxon>
        <taxon>Teleostei</taxon>
        <taxon>Anguilliformes</taxon>
        <taxon>Anguillidae</taxon>
        <taxon>Anguilla</taxon>
    </lineage>
</organism>
<sequence>MTFIHLSKLCASLFKILNVVLSSKHCLSVDRPKCW</sequence>
<protein>
    <submittedName>
        <fullName evidence="1">Uncharacterized protein</fullName>
    </submittedName>
</protein>
<evidence type="ECO:0000313" key="1">
    <source>
        <dbReference type="EMBL" id="JAH18031.1"/>
    </source>
</evidence>
<dbReference type="AlphaFoldDB" id="A0A0E9QM96"/>
<reference evidence="1" key="1">
    <citation type="submission" date="2014-11" db="EMBL/GenBank/DDBJ databases">
        <authorList>
            <person name="Amaro Gonzalez C."/>
        </authorList>
    </citation>
    <scope>NUCLEOTIDE SEQUENCE</scope>
</reference>
<name>A0A0E9QM96_ANGAN</name>
<accession>A0A0E9QM96</accession>
<proteinExistence type="predicted"/>
<reference evidence="1" key="2">
    <citation type="journal article" date="2015" name="Fish Shellfish Immunol.">
        <title>Early steps in the European eel (Anguilla anguilla)-Vibrio vulnificus interaction in the gills: Role of the RtxA13 toxin.</title>
        <authorList>
            <person name="Callol A."/>
            <person name="Pajuelo D."/>
            <person name="Ebbesson L."/>
            <person name="Teles M."/>
            <person name="MacKenzie S."/>
            <person name="Amaro C."/>
        </authorList>
    </citation>
    <scope>NUCLEOTIDE SEQUENCE</scope>
</reference>